<name>A0A090G9S6_MESPL</name>
<evidence type="ECO:0000256" key="1">
    <source>
        <dbReference type="SAM" id="MobiDB-lite"/>
    </source>
</evidence>
<dbReference type="AlphaFoldDB" id="A0A090G9S6"/>
<dbReference type="EMBL" id="CCNE01000031">
    <property type="protein sequence ID" value="CDX60407.1"/>
    <property type="molecule type" value="Genomic_DNA"/>
</dbReference>
<accession>A0A090G9S6</accession>
<reference evidence="2 3" key="1">
    <citation type="submission" date="2014-08" db="EMBL/GenBank/DDBJ databases">
        <authorList>
            <person name="Moulin Lionel"/>
        </authorList>
    </citation>
    <scope>NUCLEOTIDE SEQUENCE [LARGE SCALE GENOMIC DNA]</scope>
</reference>
<gene>
    <name evidence="2" type="ORF">MPL3365_370029</name>
</gene>
<protein>
    <submittedName>
        <fullName evidence="2">Uncharacterized protein</fullName>
    </submittedName>
</protein>
<dbReference type="Proteomes" id="UP000046122">
    <property type="component" value="Unassembled WGS sequence"/>
</dbReference>
<evidence type="ECO:0000313" key="3">
    <source>
        <dbReference type="Proteomes" id="UP000046122"/>
    </source>
</evidence>
<feature type="region of interest" description="Disordered" evidence="1">
    <location>
        <begin position="74"/>
        <end position="95"/>
    </location>
</feature>
<evidence type="ECO:0000313" key="2">
    <source>
        <dbReference type="EMBL" id="CDX60407.1"/>
    </source>
</evidence>
<proteinExistence type="predicted"/>
<sequence>MADNTFQSAERCVQSGSTHHWAKAWTRFDKTAACQASDRFTHDSAANAVLGHQFALGRQEAAVAKLAGGDIRFDSGHHGVRGASSSARGPRSKML</sequence>
<organism evidence="2 3">
    <name type="scientific">Mesorhizobium plurifarium</name>
    <dbReference type="NCBI Taxonomy" id="69974"/>
    <lineage>
        <taxon>Bacteria</taxon>
        <taxon>Pseudomonadati</taxon>
        <taxon>Pseudomonadota</taxon>
        <taxon>Alphaproteobacteria</taxon>
        <taxon>Hyphomicrobiales</taxon>
        <taxon>Phyllobacteriaceae</taxon>
        <taxon>Mesorhizobium</taxon>
    </lineage>
</organism>